<dbReference type="InterPro" id="IPR025159">
    <property type="entry name" value="AbiEi_N"/>
</dbReference>
<organism evidence="2 3">
    <name type="scientific">Corynebacterium guangdongense</name>
    <dbReference type="NCBI Taxonomy" id="1783348"/>
    <lineage>
        <taxon>Bacteria</taxon>
        <taxon>Bacillati</taxon>
        <taxon>Actinomycetota</taxon>
        <taxon>Actinomycetes</taxon>
        <taxon>Mycobacteriales</taxon>
        <taxon>Corynebacteriaceae</taxon>
        <taxon>Corynebacterium</taxon>
    </lineage>
</organism>
<dbReference type="Proteomes" id="UP001180840">
    <property type="component" value="Unassembled WGS sequence"/>
</dbReference>
<protein>
    <submittedName>
        <fullName evidence="2">Very-short-patch-repair endonuclease</fullName>
    </submittedName>
</protein>
<keyword evidence="2" id="KW-0378">Hydrolase</keyword>
<dbReference type="SUPFAM" id="SSF52980">
    <property type="entry name" value="Restriction endonuclease-like"/>
    <property type="match status" value="1"/>
</dbReference>
<keyword evidence="3" id="KW-1185">Reference proteome</keyword>
<keyword evidence="2" id="KW-0540">Nuclease</keyword>
<dbReference type="Gene3D" id="3.40.960.10">
    <property type="entry name" value="VSR Endonuclease"/>
    <property type="match status" value="1"/>
</dbReference>
<name>A0ABU1ZYG8_9CORY</name>
<dbReference type="Pfam" id="PF13338">
    <property type="entry name" value="AbiEi_4"/>
    <property type="match status" value="1"/>
</dbReference>
<evidence type="ECO:0000313" key="3">
    <source>
        <dbReference type="Proteomes" id="UP001180840"/>
    </source>
</evidence>
<evidence type="ECO:0000313" key="2">
    <source>
        <dbReference type="EMBL" id="MDR7329976.1"/>
    </source>
</evidence>
<sequence>MSGDILTTGELRARGLGSSQVSREVRQGKLFRVMRGVYTTSPPTGRTLLAAVCDGKPEAALTGLTAYEVYLKLRKVTRPVQAIVPRGVSAPEPSDLVEFRSARRVPFREVDGLRVVTPVRAAMYLPDPARAAHLLGRQYAGKDGAARLEEDIAAAGKPNTMLVDALRTAPIGGDSQLERTLFQAVRHRGLKVEQNVLFNGYRYDGRVEGSVLVEADGYGYHSAYTAGTPETWETFIRDRHKSNVAQRMGYLVLRYSDSDIDHHLEFCVDQIEAAVRESRHRLRDVPLLERESNPVWTWHQDVIRTRAKFAEEERRRWR</sequence>
<evidence type="ECO:0000259" key="1">
    <source>
        <dbReference type="Pfam" id="PF13338"/>
    </source>
</evidence>
<proteinExistence type="predicted"/>
<feature type="domain" description="AbiEi antitoxin N-terminal" evidence="1">
    <location>
        <begin position="2"/>
        <end position="39"/>
    </location>
</feature>
<dbReference type="EMBL" id="JAVDXZ010000001">
    <property type="protein sequence ID" value="MDR7329976.1"/>
    <property type="molecule type" value="Genomic_DNA"/>
</dbReference>
<gene>
    <name evidence="2" type="ORF">J2S39_001652</name>
</gene>
<reference evidence="2" key="1">
    <citation type="submission" date="2023-07" db="EMBL/GenBank/DDBJ databases">
        <title>Sequencing the genomes of 1000 actinobacteria strains.</title>
        <authorList>
            <person name="Klenk H.-P."/>
        </authorList>
    </citation>
    <scope>NUCLEOTIDE SEQUENCE</scope>
    <source>
        <strain evidence="2">DSM 107476</strain>
    </source>
</reference>
<dbReference type="RefSeq" id="WP_290195245.1">
    <property type="nucleotide sequence ID" value="NZ_CP047654.1"/>
</dbReference>
<accession>A0ABU1ZYG8</accession>
<dbReference type="GO" id="GO:0004519">
    <property type="term" value="F:endonuclease activity"/>
    <property type="evidence" value="ECO:0007669"/>
    <property type="project" value="UniProtKB-KW"/>
</dbReference>
<keyword evidence="2" id="KW-0255">Endonuclease</keyword>
<comment type="caution">
    <text evidence="2">The sequence shown here is derived from an EMBL/GenBank/DDBJ whole genome shotgun (WGS) entry which is preliminary data.</text>
</comment>
<dbReference type="InterPro" id="IPR011335">
    <property type="entry name" value="Restrct_endonuc-II-like"/>
</dbReference>